<accession>A0A0W0Y4Q4</accession>
<organism evidence="3 4">
    <name type="scientific">Legionella quinlivanii</name>
    <dbReference type="NCBI Taxonomy" id="45073"/>
    <lineage>
        <taxon>Bacteria</taxon>
        <taxon>Pseudomonadati</taxon>
        <taxon>Pseudomonadota</taxon>
        <taxon>Gammaproteobacteria</taxon>
        <taxon>Legionellales</taxon>
        <taxon>Legionellaceae</taxon>
        <taxon>Legionella</taxon>
    </lineage>
</organism>
<feature type="domain" description="Glycosyltransferase subfamily 4-like N-terminal" evidence="2">
    <location>
        <begin position="16"/>
        <end position="172"/>
    </location>
</feature>
<evidence type="ECO:0000259" key="2">
    <source>
        <dbReference type="Pfam" id="PF13439"/>
    </source>
</evidence>
<dbReference type="Pfam" id="PF13439">
    <property type="entry name" value="Glyco_transf_4"/>
    <property type="match status" value="1"/>
</dbReference>
<dbReference type="Gene3D" id="3.40.50.2000">
    <property type="entry name" value="Glycogen Phosphorylase B"/>
    <property type="match status" value="2"/>
</dbReference>
<dbReference type="PATRIC" id="fig|45073.5.peg.866"/>
<proteinExistence type="predicted"/>
<sequence length="369" mass="41511">MRVLHFYKTYITDSKGGVEQFIYQLINSVSSQGVSSEVLSLSKDKTAGTTEFAGHTVHRAPLNFQLASTGFSFSAIQRFRLLANAADVIHYHFPWPFMDVVHFASRVKKPTVVTYHSDIVRQKNLLKLYQPLMHAFLGRVDRIVATSPNYLATSEVLNRYKEKTSIIPIGLDEAMYPLPAKEKLDVWRQRLGPRFFLFVGMLRYYKGLHSLLTALKDLDYPVVIVGSGPEEAALKQQAESLGLKQLYFAGPLEEEDKMALLKLSYAFVFPSHLRSEAFGISLLEAAMAGKPLISCEIGSGTSYINQHQETGLVIPPENPLKLKEALTDLWNNPERAAAMGENARSRYLTHFTADKMAADYANIYRELII</sequence>
<dbReference type="InterPro" id="IPR050194">
    <property type="entry name" value="Glycosyltransferase_grp1"/>
</dbReference>
<dbReference type="PANTHER" id="PTHR45947:SF3">
    <property type="entry name" value="SULFOQUINOVOSYL TRANSFERASE SQD2"/>
    <property type="match status" value="1"/>
</dbReference>
<comment type="caution">
    <text evidence="3">The sequence shown here is derived from an EMBL/GenBank/DDBJ whole genome shotgun (WGS) entry which is preliminary data.</text>
</comment>
<dbReference type="InterPro" id="IPR028098">
    <property type="entry name" value="Glyco_trans_4-like_N"/>
</dbReference>
<dbReference type="GO" id="GO:0016757">
    <property type="term" value="F:glycosyltransferase activity"/>
    <property type="evidence" value="ECO:0007669"/>
    <property type="project" value="InterPro"/>
</dbReference>
<gene>
    <name evidence="3" type="ORF">Lqui_0819</name>
</gene>
<reference evidence="3 4" key="1">
    <citation type="submission" date="2015-11" db="EMBL/GenBank/DDBJ databases">
        <title>Genomic analysis of 38 Legionella species identifies large and diverse effector repertoires.</title>
        <authorList>
            <person name="Burstein D."/>
            <person name="Amaro F."/>
            <person name="Zusman T."/>
            <person name="Lifshitz Z."/>
            <person name="Cohen O."/>
            <person name="Gilbert J.A."/>
            <person name="Pupko T."/>
            <person name="Shuman H.A."/>
            <person name="Segal G."/>
        </authorList>
    </citation>
    <scope>NUCLEOTIDE SEQUENCE [LARGE SCALE GENOMIC DNA]</scope>
    <source>
        <strain evidence="3 4">CDC#1442-AUS-E</strain>
    </source>
</reference>
<keyword evidence="4" id="KW-1185">Reference proteome</keyword>
<keyword evidence="3" id="KW-0808">Transferase</keyword>
<dbReference type="EMBL" id="LNYS01000006">
    <property type="protein sequence ID" value="KTD51975.1"/>
    <property type="molecule type" value="Genomic_DNA"/>
</dbReference>
<evidence type="ECO:0000259" key="1">
    <source>
        <dbReference type="Pfam" id="PF00534"/>
    </source>
</evidence>
<dbReference type="InterPro" id="IPR001296">
    <property type="entry name" value="Glyco_trans_1"/>
</dbReference>
<protein>
    <submittedName>
        <fullName evidence="3">Glycosyl transferase, group 1</fullName>
    </submittedName>
</protein>
<dbReference type="CDD" id="cd03795">
    <property type="entry name" value="GT4_WfcD-like"/>
    <property type="match status" value="1"/>
</dbReference>
<feature type="domain" description="Glycosyl transferase family 1" evidence="1">
    <location>
        <begin position="187"/>
        <end position="345"/>
    </location>
</feature>
<name>A0A0W0Y4Q4_9GAMM</name>
<dbReference type="STRING" id="45073.Lqui_0819"/>
<dbReference type="PANTHER" id="PTHR45947">
    <property type="entry name" value="SULFOQUINOVOSYL TRANSFERASE SQD2"/>
    <property type="match status" value="1"/>
</dbReference>
<evidence type="ECO:0000313" key="4">
    <source>
        <dbReference type="Proteomes" id="UP000054618"/>
    </source>
</evidence>
<dbReference type="SUPFAM" id="SSF53756">
    <property type="entry name" value="UDP-Glycosyltransferase/glycogen phosphorylase"/>
    <property type="match status" value="1"/>
</dbReference>
<dbReference type="AlphaFoldDB" id="A0A0W0Y4Q4"/>
<dbReference type="Pfam" id="PF00534">
    <property type="entry name" value="Glycos_transf_1"/>
    <property type="match status" value="1"/>
</dbReference>
<evidence type="ECO:0000313" key="3">
    <source>
        <dbReference type="EMBL" id="KTD51975.1"/>
    </source>
</evidence>
<dbReference type="Proteomes" id="UP000054618">
    <property type="component" value="Unassembled WGS sequence"/>
</dbReference>
<dbReference type="RefSeq" id="WP_058506914.1">
    <property type="nucleotide sequence ID" value="NZ_CAAAIK010000015.1"/>
</dbReference>
<dbReference type="OrthoDB" id="9802525at2"/>